<gene>
    <name evidence="5" type="ORF">Cni_G01444</name>
</gene>
<organism evidence="5 6">
    <name type="scientific">Canna indica</name>
    <name type="common">Indian-shot</name>
    <dbReference type="NCBI Taxonomy" id="4628"/>
    <lineage>
        <taxon>Eukaryota</taxon>
        <taxon>Viridiplantae</taxon>
        <taxon>Streptophyta</taxon>
        <taxon>Embryophyta</taxon>
        <taxon>Tracheophyta</taxon>
        <taxon>Spermatophyta</taxon>
        <taxon>Magnoliopsida</taxon>
        <taxon>Liliopsida</taxon>
        <taxon>Zingiberales</taxon>
        <taxon>Cannaceae</taxon>
        <taxon>Canna</taxon>
    </lineage>
</organism>
<comment type="similarity">
    <text evidence="1">Belongs to the FMO family.</text>
</comment>
<sequence>MTVTSCLADVGIPSIVVEKFSCIASLWQNHTYYRLYLHLPKQFSERPLMGFPKDFPKYPSNHQFISYMESHTSAYNIQP</sequence>
<dbReference type="PANTHER" id="PTHR43539:SF78">
    <property type="entry name" value="FLAVIN-CONTAINING MONOOXYGENASE"/>
    <property type="match status" value="1"/>
</dbReference>
<name>A0AAQ3PYN8_9LILI</name>
<dbReference type="Proteomes" id="UP001327560">
    <property type="component" value="Chromosome 1"/>
</dbReference>
<dbReference type="EMBL" id="CP136890">
    <property type="protein sequence ID" value="WOK92753.1"/>
    <property type="molecule type" value="Genomic_DNA"/>
</dbReference>
<evidence type="ECO:0000313" key="5">
    <source>
        <dbReference type="EMBL" id="WOK92753.1"/>
    </source>
</evidence>
<accession>A0AAQ3PYN8</accession>
<keyword evidence="2" id="KW-0560">Oxidoreductase</keyword>
<dbReference type="PANTHER" id="PTHR43539">
    <property type="entry name" value="FLAVIN-BINDING MONOOXYGENASE-LIKE PROTEIN (AFU_ORTHOLOGUE AFUA_4G09220)"/>
    <property type="match status" value="1"/>
</dbReference>
<keyword evidence="6" id="KW-1185">Reference proteome</keyword>
<protein>
    <recommendedName>
        <fullName evidence="3">indole-3-pyruvate monooxygenase</fullName>
        <ecNumber evidence="3">1.14.13.168</ecNumber>
    </recommendedName>
</protein>
<evidence type="ECO:0000256" key="3">
    <source>
        <dbReference type="ARBA" id="ARBA00039148"/>
    </source>
</evidence>
<dbReference type="Gene3D" id="3.50.50.60">
    <property type="entry name" value="FAD/NAD(P)-binding domain"/>
    <property type="match status" value="1"/>
</dbReference>
<evidence type="ECO:0000256" key="4">
    <source>
        <dbReference type="ARBA" id="ARBA00047707"/>
    </source>
</evidence>
<dbReference type="GO" id="GO:0103075">
    <property type="term" value="F:indole-3-pyruvate monooxygenase activity"/>
    <property type="evidence" value="ECO:0007669"/>
    <property type="project" value="UniProtKB-EC"/>
</dbReference>
<dbReference type="GO" id="GO:0009851">
    <property type="term" value="P:auxin biosynthetic process"/>
    <property type="evidence" value="ECO:0007669"/>
    <property type="project" value="TreeGrafter"/>
</dbReference>
<proteinExistence type="inferred from homology"/>
<comment type="catalytic activity">
    <reaction evidence="4">
        <text>indole-3-pyruvate + NADPH + O2 + H(+) = (indol-3-yl)acetate + CO2 + NADP(+) + H2O</text>
        <dbReference type="Rhea" id="RHEA:34331"/>
        <dbReference type="ChEBI" id="CHEBI:15377"/>
        <dbReference type="ChEBI" id="CHEBI:15378"/>
        <dbReference type="ChEBI" id="CHEBI:15379"/>
        <dbReference type="ChEBI" id="CHEBI:16526"/>
        <dbReference type="ChEBI" id="CHEBI:17640"/>
        <dbReference type="ChEBI" id="CHEBI:30854"/>
        <dbReference type="ChEBI" id="CHEBI:57783"/>
        <dbReference type="ChEBI" id="CHEBI:58349"/>
        <dbReference type="EC" id="1.14.13.168"/>
    </reaction>
</comment>
<dbReference type="EC" id="1.14.13.168" evidence="3"/>
<evidence type="ECO:0000256" key="2">
    <source>
        <dbReference type="ARBA" id="ARBA00023002"/>
    </source>
</evidence>
<dbReference type="SUPFAM" id="SSF51905">
    <property type="entry name" value="FAD/NAD(P)-binding domain"/>
    <property type="match status" value="1"/>
</dbReference>
<dbReference type="InterPro" id="IPR050982">
    <property type="entry name" value="Auxin_biosynth/cation_transpt"/>
</dbReference>
<evidence type="ECO:0000256" key="1">
    <source>
        <dbReference type="ARBA" id="ARBA00009183"/>
    </source>
</evidence>
<dbReference type="InterPro" id="IPR036188">
    <property type="entry name" value="FAD/NAD-bd_sf"/>
</dbReference>
<reference evidence="5 6" key="1">
    <citation type="submission" date="2023-10" db="EMBL/GenBank/DDBJ databases">
        <title>Chromosome-scale genome assembly provides insights into flower coloration mechanisms of Canna indica.</title>
        <authorList>
            <person name="Li C."/>
        </authorList>
    </citation>
    <scope>NUCLEOTIDE SEQUENCE [LARGE SCALE GENOMIC DNA]</scope>
    <source>
        <tissue evidence="5">Flower</tissue>
    </source>
</reference>
<dbReference type="AlphaFoldDB" id="A0AAQ3PYN8"/>
<dbReference type="GO" id="GO:0050660">
    <property type="term" value="F:flavin adenine dinucleotide binding"/>
    <property type="evidence" value="ECO:0007669"/>
    <property type="project" value="TreeGrafter"/>
</dbReference>
<evidence type="ECO:0000313" key="6">
    <source>
        <dbReference type="Proteomes" id="UP001327560"/>
    </source>
</evidence>